<dbReference type="EMBL" id="CP009220">
    <property type="protein sequence ID" value="ALC04791.1"/>
    <property type="molecule type" value="Genomic_DNA"/>
</dbReference>
<keyword evidence="2" id="KW-0472">Membrane</keyword>
<dbReference type="AlphaFoldDB" id="A0A0M4CC92"/>
<reference evidence="3 4" key="1">
    <citation type="submission" date="2014-08" db="EMBL/GenBank/DDBJ databases">
        <title>Complete genome sequence of Corynebacterium deserti GIMN1.010 (=DSM 45689), isolated from desert sand in western China.</title>
        <authorList>
            <person name="Ruckert C."/>
            <person name="Albersmeier A."/>
            <person name="Kalinowski J."/>
        </authorList>
    </citation>
    <scope>NUCLEOTIDE SEQUENCE [LARGE SCALE GENOMIC DNA]</scope>
    <source>
        <strain evidence="3 4">GIMN1.010</strain>
    </source>
</reference>
<proteinExistence type="predicted"/>
<dbReference type="STRING" id="931089.CDES_01600"/>
<name>A0A0M4CC92_9CORY</name>
<dbReference type="PATRIC" id="fig|931089.4.peg.322"/>
<feature type="region of interest" description="Disordered" evidence="1">
    <location>
        <begin position="1"/>
        <end position="23"/>
    </location>
</feature>
<evidence type="ECO:0000256" key="2">
    <source>
        <dbReference type="SAM" id="Phobius"/>
    </source>
</evidence>
<sequence>MSKIISGNKQREPPYLPEPLEPRLNSDDGSVSIEAAFALSSLVIVCGLIIAAMVTVTAYLAALDMAGAAARAHSIGESFEPLRGSVSWEESGGMLTAEARVPAPFGEATAHAVYPVEN</sequence>
<feature type="transmembrane region" description="Helical" evidence="2">
    <location>
        <begin position="35"/>
        <end position="61"/>
    </location>
</feature>
<keyword evidence="4" id="KW-1185">Reference proteome</keyword>
<organism evidence="3 4">
    <name type="scientific">Corynebacterium deserti GIMN1.010</name>
    <dbReference type="NCBI Taxonomy" id="931089"/>
    <lineage>
        <taxon>Bacteria</taxon>
        <taxon>Bacillati</taxon>
        <taxon>Actinomycetota</taxon>
        <taxon>Actinomycetes</taxon>
        <taxon>Mycobacteriales</taxon>
        <taxon>Corynebacteriaceae</taxon>
        <taxon>Corynebacterium</taxon>
    </lineage>
</organism>
<evidence type="ECO:0000313" key="3">
    <source>
        <dbReference type="EMBL" id="ALC04791.1"/>
    </source>
</evidence>
<evidence type="ECO:0000313" key="4">
    <source>
        <dbReference type="Proteomes" id="UP000068067"/>
    </source>
</evidence>
<keyword evidence="2" id="KW-0812">Transmembrane</keyword>
<dbReference type="KEGG" id="cdx:CDES_01600"/>
<protein>
    <submittedName>
        <fullName evidence="3">Putative membrane protein</fullName>
    </submittedName>
</protein>
<keyword evidence="2" id="KW-1133">Transmembrane helix</keyword>
<gene>
    <name evidence="3" type="ORF">CDES_01600</name>
</gene>
<accession>A0A0M4CC92</accession>
<dbReference type="Proteomes" id="UP000068067">
    <property type="component" value="Chromosome"/>
</dbReference>
<evidence type="ECO:0000256" key="1">
    <source>
        <dbReference type="SAM" id="MobiDB-lite"/>
    </source>
</evidence>